<keyword evidence="2" id="KW-1185">Reference proteome</keyword>
<gene>
    <name evidence="1" type="ORF">OJ996_11850</name>
</gene>
<reference evidence="1" key="1">
    <citation type="submission" date="2022-10" db="EMBL/GenBank/DDBJ databases">
        <title>Luteolibacter sp. GHJ8, whole genome shotgun sequencing project.</title>
        <authorList>
            <person name="Zhao G."/>
            <person name="Shen L."/>
        </authorList>
    </citation>
    <scope>NUCLEOTIDE SEQUENCE</scope>
    <source>
        <strain evidence="1">GHJ8</strain>
    </source>
</reference>
<dbReference type="EMBL" id="JAPDDR010000005">
    <property type="protein sequence ID" value="MCW1914273.1"/>
    <property type="molecule type" value="Genomic_DNA"/>
</dbReference>
<sequence length="346" mass="37567">MAKLVADPATSRLLATFDELASGTTTGEPNKKLVEACRGTLMDNDGARRSRNFALLLELARAEDAPAIHAMFAELHQEGRAFDEYKTFAMRWGMVAPTEAMEFLKTQHQNGIVPRGDLRAIAFGWGRVDPDAALKWMNENPGEAERFGGNAAVVDGWLKTDPVAAAGWVAANGKNLDPNTYLECVRWGFSAQIFSANTDLAGAAAWLSALPDDEISSAAAENAWGQIQWALGELSYDKSAELWGKVGNEPWMGFEQFVRFSGASSTNKSADRGVDGFLDALGRNWPEDKVSSQFEHWSEGGSPEVEEWLAGAPSTPVTKAAIRGLIRSLEKSNPDAVASWTQRLGE</sequence>
<evidence type="ECO:0000313" key="1">
    <source>
        <dbReference type="EMBL" id="MCW1914273.1"/>
    </source>
</evidence>
<protein>
    <recommendedName>
        <fullName evidence="3">HEAT repeat protein</fullName>
    </recommendedName>
</protein>
<accession>A0ABT3G348</accession>
<dbReference type="RefSeq" id="WP_264513798.1">
    <property type="nucleotide sequence ID" value="NZ_JAPDDR010000005.1"/>
</dbReference>
<proteinExistence type="predicted"/>
<evidence type="ECO:0008006" key="3">
    <source>
        <dbReference type="Google" id="ProtNLM"/>
    </source>
</evidence>
<organism evidence="1 2">
    <name type="scientific">Luteolibacter rhizosphaerae</name>
    <dbReference type="NCBI Taxonomy" id="2989719"/>
    <lineage>
        <taxon>Bacteria</taxon>
        <taxon>Pseudomonadati</taxon>
        <taxon>Verrucomicrobiota</taxon>
        <taxon>Verrucomicrobiia</taxon>
        <taxon>Verrucomicrobiales</taxon>
        <taxon>Verrucomicrobiaceae</taxon>
        <taxon>Luteolibacter</taxon>
    </lineage>
</organism>
<evidence type="ECO:0000313" key="2">
    <source>
        <dbReference type="Proteomes" id="UP001165653"/>
    </source>
</evidence>
<comment type="caution">
    <text evidence="1">The sequence shown here is derived from an EMBL/GenBank/DDBJ whole genome shotgun (WGS) entry which is preliminary data.</text>
</comment>
<name>A0ABT3G348_9BACT</name>
<dbReference type="Proteomes" id="UP001165653">
    <property type="component" value="Unassembled WGS sequence"/>
</dbReference>